<dbReference type="eggNOG" id="KOG1635">
    <property type="taxonomic scope" value="Eukaryota"/>
</dbReference>
<keyword evidence="3" id="KW-0560">Oxidoreductase</keyword>
<feature type="domain" description="Peptide methionine sulphoxide reductase MsrA" evidence="5">
    <location>
        <begin position="8"/>
        <end position="132"/>
    </location>
</feature>
<accession>C3ZB67</accession>
<evidence type="ECO:0000259" key="5">
    <source>
        <dbReference type="Pfam" id="PF01625"/>
    </source>
</evidence>
<feature type="domain" description="Selenoprotein methionine sulfoxide reductase A helical" evidence="6">
    <location>
        <begin position="140"/>
        <end position="182"/>
    </location>
</feature>
<dbReference type="InParanoid" id="C3ZB67"/>
<dbReference type="Gene3D" id="3.30.1060.10">
    <property type="entry name" value="Peptide methionine sulphoxide reductase MsrA"/>
    <property type="match status" value="1"/>
</dbReference>
<evidence type="ECO:0000256" key="3">
    <source>
        <dbReference type="ARBA" id="ARBA00023002"/>
    </source>
</evidence>
<dbReference type="EC" id="1.8.4.11" evidence="2"/>
<evidence type="ECO:0000259" key="6">
    <source>
        <dbReference type="Pfam" id="PF20939"/>
    </source>
</evidence>
<evidence type="ECO:0000256" key="2">
    <source>
        <dbReference type="ARBA" id="ARBA00012502"/>
    </source>
</evidence>
<evidence type="ECO:0000256" key="1">
    <source>
        <dbReference type="ARBA" id="ARBA00005591"/>
    </source>
</evidence>
<evidence type="ECO:0000313" key="7">
    <source>
        <dbReference type="EMBL" id="EEN50104.1"/>
    </source>
</evidence>
<gene>
    <name evidence="7" type="ORF">BRAFLDRAFT_68465</name>
</gene>
<organism>
    <name type="scientific">Branchiostoma floridae</name>
    <name type="common">Florida lancelet</name>
    <name type="synonym">Amphioxus</name>
    <dbReference type="NCBI Taxonomy" id="7739"/>
    <lineage>
        <taxon>Eukaryota</taxon>
        <taxon>Metazoa</taxon>
        <taxon>Chordata</taxon>
        <taxon>Cephalochordata</taxon>
        <taxon>Leptocardii</taxon>
        <taxon>Amphioxiformes</taxon>
        <taxon>Branchiostomatidae</taxon>
        <taxon>Branchiostoma</taxon>
    </lineage>
</organism>
<dbReference type="Pfam" id="PF01625">
    <property type="entry name" value="PMSR"/>
    <property type="match status" value="1"/>
</dbReference>
<dbReference type="GO" id="GO:0008113">
    <property type="term" value="F:peptide-methionine (S)-S-oxide reductase activity"/>
    <property type="evidence" value="ECO:0007669"/>
    <property type="project" value="UniProtKB-EC"/>
</dbReference>
<name>C3ZB67_BRAFL</name>
<comment type="similarity">
    <text evidence="1">Belongs to the MsrA Met sulfoxide reductase family.</text>
</comment>
<dbReference type="PANTHER" id="PTHR43774">
    <property type="entry name" value="PEPTIDE METHIONINE SULFOXIDE REDUCTASE"/>
    <property type="match status" value="1"/>
</dbReference>
<evidence type="ECO:0000256" key="4">
    <source>
        <dbReference type="ARBA" id="ARBA00030643"/>
    </source>
</evidence>
<dbReference type="SUPFAM" id="SSF55068">
    <property type="entry name" value="Peptide methionine sulfoxide reductase"/>
    <property type="match status" value="1"/>
</dbReference>
<dbReference type="InterPro" id="IPR049006">
    <property type="entry name" value="MsrA_helical"/>
</dbReference>
<dbReference type="Pfam" id="PF20939">
    <property type="entry name" value="MsrA_helical"/>
    <property type="match status" value="1"/>
</dbReference>
<protein>
    <recommendedName>
        <fullName evidence="2">peptide-methionine (S)-S-oxide reductase</fullName>
        <ecNumber evidence="2">1.8.4.11</ecNumber>
    </recommendedName>
    <alternativeName>
        <fullName evidence="4">Peptide-methionine (S)-S-oxide reductase</fullName>
    </alternativeName>
</protein>
<dbReference type="EMBL" id="GG666603">
    <property type="protein sequence ID" value="EEN50104.1"/>
    <property type="molecule type" value="Genomic_DNA"/>
</dbReference>
<proteinExistence type="inferred from homology"/>
<dbReference type="InterPro" id="IPR036509">
    <property type="entry name" value="Met_Sox_Rdtase_MsrA_sf"/>
</dbReference>
<sequence length="193" mass="21756">MGNEASTAQFGCAEGVIRTKVGYTGGTKVMPTYHALGDHTESVQIQYDPKQTSYADLFKIFWQNHDPSACVSRQYMSAIFYHDENQKALAEETMQKESGGRKRPIQTKIVAAERFYDAEDYHQKYLLRQQRGLFNSLQLSQKEVINSHIAARLNGYVGGYGSPNKFEKELPNFGLSVEQASYLNQLIGRGPMS</sequence>
<dbReference type="STRING" id="7739.C3ZB67"/>
<dbReference type="AlphaFoldDB" id="C3ZB67"/>
<reference evidence="7" key="1">
    <citation type="journal article" date="2008" name="Nature">
        <title>The amphioxus genome and the evolution of the chordate karyotype.</title>
        <authorList>
            <consortium name="US DOE Joint Genome Institute (JGI-PGF)"/>
            <person name="Putnam N.H."/>
            <person name="Butts T."/>
            <person name="Ferrier D.E.K."/>
            <person name="Furlong R.F."/>
            <person name="Hellsten U."/>
            <person name="Kawashima T."/>
            <person name="Robinson-Rechavi M."/>
            <person name="Shoguchi E."/>
            <person name="Terry A."/>
            <person name="Yu J.-K."/>
            <person name="Benito-Gutierrez E.L."/>
            <person name="Dubchak I."/>
            <person name="Garcia-Fernandez J."/>
            <person name="Gibson-Brown J.J."/>
            <person name="Grigoriev I.V."/>
            <person name="Horton A.C."/>
            <person name="de Jong P.J."/>
            <person name="Jurka J."/>
            <person name="Kapitonov V.V."/>
            <person name="Kohara Y."/>
            <person name="Kuroki Y."/>
            <person name="Lindquist E."/>
            <person name="Lucas S."/>
            <person name="Osoegawa K."/>
            <person name="Pennacchio L.A."/>
            <person name="Salamov A.A."/>
            <person name="Satou Y."/>
            <person name="Sauka-Spengler T."/>
            <person name="Schmutz J."/>
            <person name="Shin-I T."/>
            <person name="Toyoda A."/>
            <person name="Bronner-Fraser M."/>
            <person name="Fujiyama A."/>
            <person name="Holland L.Z."/>
            <person name="Holland P.W.H."/>
            <person name="Satoh N."/>
            <person name="Rokhsar D.S."/>
        </authorList>
    </citation>
    <scope>NUCLEOTIDE SEQUENCE [LARGE SCALE GENOMIC DNA]</scope>
    <source>
        <strain evidence="7">S238N-H82</strain>
        <tissue evidence="7">Testes</tissue>
    </source>
</reference>
<dbReference type="InterPro" id="IPR002569">
    <property type="entry name" value="Met_Sox_Rdtase_MsrA_dom"/>
</dbReference>
<dbReference type="FunFam" id="3.30.1060.10:FF:000004">
    <property type="entry name" value="Peptide methionine sulfoxide reductase A5"/>
    <property type="match status" value="1"/>
</dbReference>
<dbReference type="PANTHER" id="PTHR43774:SF1">
    <property type="entry name" value="PEPTIDE METHIONINE SULFOXIDE REDUCTASE MSRA 2"/>
    <property type="match status" value="1"/>
</dbReference>